<evidence type="ECO:0000256" key="2">
    <source>
        <dbReference type="ARBA" id="ARBA00007977"/>
    </source>
</evidence>
<keyword evidence="5 7" id="KW-1133">Transmembrane helix</keyword>
<sequence length="336" mass="34794">MHEKLNGLRNGLRGIAPGLMIAICVALAAQFLSEHYGVPAMLMALLLGMTLAFLSETGRCVEGIGFSARFLLRLGVALLGARISVSALVELGAGLVVLVVLAVVCTILFGILIARIMGRGWRFGVLTGGAVAICGASAAMALAAVLPRNEKSELNLTFTVLGVTLLSTLTMIAYPILAGWLNFDDFTAGFFLGGTIHDVAQVVGAGYSVSETAGDTATLVKLIRVAMLAPVVVTLVALTNRHDGKVGSGASKIALVPPFLIGFIAIAGLNSLGLLPGPVVAVANDLSRWLLLIAIAAVGMKTSLKTVLEIGPQAIMLLVLETAFIACFVVMGLYLL</sequence>
<dbReference type="Proteomes" id="UP000186216">
    <property type="component" value="Unassembled WGS sequence"/>
</dbReference>
<geneLocation type="plasmid" evidence="9 11">
    <name>p242883</name>
</geneLocation>
<feature type="transmembrane region" description="Helical" evidence="7">
    <location>
        <begin position="70"/>
        <end position="89"/>
    </location>
</feature>
<keyword evidence="9" id="KW-0614">Plasmid</keyword>
<organism evidence="8 10">
    <name type="scientific">Paracoccus saliphilus</name>
    <dbReference type="NCBI Taxonomy" id="405559"/>
    <lineage>
        <taxon>Bacteria</taxon>
        <taxon>Pseudomonadati</taxon>
        <taxon>Pseudomonadota</taxon>
        <taxon>Alphaproteobacteria</taxon>
        <taxon>Rhodobacterales</taxon>
        <taxon>Paracoccaceae</taxon>
        <taxon>Paracoccus</taxon>
    </lineage>
</organism>
<dbReference type="PANTHER" id="PTHR30106">
    <property type="entry name" value="INNER MEMBRANE PROTEIN YEIH-RELATED"/>
    <property type="match status" value="1"/>
</dbReference>
<evidence type="ECO:0000313" key="11">
    <source>
        <dbReference type="Proteomes" id="UP001215549"/>
    </source>
</evidence>
<feature type="transmembrane region" description="Helical" evidence="7">
    <location>
        <begin position="316"/>
        <end position="335"/>
    </location>
</feature>
<dbReference type="GO" id="GO:0005886">
    <property type="term" value="C:plasma membrane"/>
    <property type="evidence" value="ECO:0007669"/>
    <property type="project" value="UniProtKB-SubCell"/>
</dbReference>
<feature type="transmembrane region" description="Helical" evidence="7">
    <location>
        <begin position="12"/>
        <end position="32"/>
    </location>
</feature>
<comment type="subcellular location">
    <subcellularLocation>
        <location evidence="1">Cell membrane</location>
        <topology evidence="1">Multi-pass membrane protein</topology>
    </subcellularLocation>
</comment>
<feature type="transmembrane region" description="Helical" evidence="7">
    <location>
        <begin position="158"/>
        <end position="177"/>
    </location>
</feature>
<accession>A0AA45W5Q3</accession>
<dbReference type="RefSeq" id="WP_076526827.1">
    <property type="nucleotide sequence ID" value="NZ_CP067141.1"/>
</dbReference>
<evidence type="ECO:0000313" key="8">
    <source>
        <dbReference type="EMBL" id="SIS95782.1"/>
    </source>
</evidence>
<evidence type="ECO:0000256" key="5">
    <source>
        <dbReference type="ARBA" id="ARBA00022989"/>
    </source>
</evidence>
<evidence type="ECO:0000256" key="4">
    <source>
        <dbReference type="ARBA" id="ARBA00022692"/>
    </source>
</evidence>
<evidence type="ECO:0000256" key="1">
    <source>
        <dbReference type="ARBA" id="ARBA00004651"/>
    </source>
</evidence>
<dbReference type="InterPro" id="IPR018383">
    <property type="entry name" value="UPF0324_pro"/>
</dbReference>
<evidence type="ECO:0000256" key="6">
    <source>
        <dbReference type="ARBA" id="ARBA00023136"/>
    </source>
</evidence>
<dbReference type="Pfam" id="PF03601">
    <property type="entry name" value="Cons_hypoth698"/>
    <property type="match status" value="1"/>
</dbReference>
<feature type="transmembrane region" description="Helical" evidence="7">
    <location>
        <begin position="38"/>
        <end position="58"/>
    </location>
</feature>
<feature type="transmembrane region" description="Helical" evidence="7">
    <location>
        <begin position="253"/>
        <end position="274"/>
    </location>
</feature>
<name>A0AA45W5Q3_9RHOB</name>
<keyword evidence="4 7" id="KW-0812">Transmembrane</keyword>
<comment type="similarity">
    <text evidence="2">Belongs to the UPF0324 family.</text>
</comment>
<feature type="transmembrane region" description="Helical" evidence="7">
    <location>
        <begin position="286"/>
        <end position="304"/>
    </location>
</feature>
<keyword evidence="6 7" id="KW-0472">Membrane</keyword>
<protein>
    <submittedName>
        <fullName evidence="8">Conserved hypothetical integral membrane protein</fullName>
    </submittedName>
    <submittedName>
        <fullName evidence="9">Sulfate exporter family transporter</fullName>
    </submittedName>
</protein>
<feature type="transmembrane region" description="Helical" evidence="7">
    <location>
        <begin position="123"/>
        <end position="146"/>
    </location>
</feature>
<dbReference type="PANTHER" id="PTHR30106:SF2">
    <property type="entry name" value="UPF0324 INNER MEMBRANE PROTEIN YEIH"/>
    <property type="match status" value="1"/>
</dbReference>
<dbReference type="AlphaFoldDB" id="A0AA45W5Q3"/>
<evidence type="ECO:0000256" key="3">
    <source>
        <dbReference type="ARBA" id="ARBA00022475"/>
    </source>
</evidence>
<keyword evidence="11" id="KW-1185">Reference proteome</keyword>
<dbReference type="Proteomes" id="UP001215549">
    <property type="component" value="Plasmid p242883"/>
</dbReference>
<evidence type="ECO:0000313" key="9">
    <source>
        <dbReference type="EMBL" id="WCR05575.1"/>
    </source>
</evidence>
<gene>
    <name evidence="9" type="ORF">JHX88_21060</name>
    <name evidence="8" type="ORF">SAMN05421772_11028</name>
</gene>
<proteinExistence type="inferred from homology"/>
<evidence type="ECO:0000313" key="10">
    <source>
        <dbReference type="Proteomes" id="UP000186216"/>
    </source>
</evidence>
<feature type="transmembrane region" description="Helical" evidence="7">
    <location>
        <begin position="95"/>
        <end position="116"/>
    </location>
</feature>
<reference evidence="9 11" key="2">
    <citation type="submission" date="2021-01" db="EMBL/GenBank/DDBJ databases">
        <title>Biogeographic distribution of Paracoccus.</title>
        <authorList>
            <person name="Hollensteiner J."/>
            <person name="Leineberger J."/>
            <person name="Brinkhoff T."/>
            <person name="Daniel R."/>
        </authorList>
    </citation>
    <scope>NUCLEOTIDE SEQUENCE [LARGE SCALE GENOMIC DNA]</scope>
    <source>
        <strain evidence="9 11">DSM 18447</strain>
        <plasmid evidence="9 11">p242883</plasmid>
    </source>
</reference>
<keyword evidence="3" id="KW-1003">Cell membrane</keyword>
<dbReference type="EMBL" id="FTOU01000010">
    <property type="protein sequence ID" value="SIS95782.1"/>
    <property type="molecule type" value="Genomic_DNA"/>
</dbReference>
<evidence type="ECO:0000256" key="7">
    <source>
        <dbReference type="SAM" id="Phobius"/>
    </source>
</evidence>
<feature type="transmembrane region" description="Helical" evidence="7">
    <location>
        <begin position="222"/>
        <end position="241"/>
    </location>
</feature>
<dbReference type="EMBL" id="CP067141">
    <property type="protein sequence ID" value="WCR05575.1"/>
    <property type="molecule type" value="Genomic_DNA"/>
</dbReference>
<reference evidence="8 10" key="1">
    <citation type="submission" date="2017-01" db="EMBL/GenBank/DDBJ databases">
        <authorList>
            <person name="Varghese N."/>
            <person name="Submissions S."/>
        </authorList>
    </citation>
    <scope>NUCLEOTIDE SEQUENCE [LARGE SCALE GENOMIC DNA]</scope>
    <source>
        <strain evidence="8 10">DSM 18447</strain>
    </source>
</reference>